<dbReference type="EMBL" id="JAAIUW010000007">
    <property type="protein sequence ID" value="KAF7823785.1"/>
    <property type="molecule type" value="Genomic_DNA"/>
</dbReference>
<comment type="caution">
    <text evidence="1">The sequence shown here is derived from an EMBL/GenBank/DDBJ whole genome shotgun (WGS) entry which is preliminary data.</text>
</comment>
<keyword evidence="2" id="KW-1185">Reference proteome</keyword>
<evidence type="ECO:0000313" key="2">
    <source>
        <dbReference type="Proteomes" id="UP000634136"/>
    </source>
</evidence>
<dbReference type="Proteomes" id="UP000634136">
    <property type="component" value="Unassembled WGS sequence"/>
</dbReference>
<gene>
    <name evidence="1" type="ORF">G2W53_021929</name>
</gene>
<evidence type="ECO:0000313" key="1">
    <source>
        <dbReference type="EMBL" id="KAF7823785.1"/>
    </source>
</evidence>
<dbReference type="AlphaFoldDB" id="A0A834TL33"/>
<sequence length="54" mass="6269">MQSIYCYDFDCINSLERLVRRAPDLQDIPEFFFVEVILEAIENGKNGGCLRTIL</sequence>
<name>A0A834TL33_9FABA</name>
<protein>
    <submittedName>
        <fullName evidence="1">Uncharacterized protein</fullName>
    </submittedName>
</protein>
<accession>A0A834TL33</accession>
<reference evidence="1" key="1">
    <citation type="submission" date="2020-09" db="EMBL/GenBank/DDBJ databases">
        <title>Genome-Enabled Discovery of Anthraquinone Biosynthesis in Senna tora.</title>
        <authorList>
            <person name="Kang S.-H."/>
            <person name="Pandey R.P."/>
            <person name="Lee C.-M."/>
            <person name="Sim J.-S."/>
            <person name="Jeong J.-T."/>
            <person name="Choi B.-S."/>
            <person name="Jung M."/>
            <person name="Ginzburg D."/>
            <person name="Zhao K."/>
            <person name="Won S.Y."/>
            <person name="Oh T.-J."/>
            <person name="Yu Y."/>
            <person name="Kim N.-H."/>
            <person name="Lee O.R."/>
            <person name="Lee T.-H."/>
            <person name="Bashyal P."/>
            <person name="Kim T.-S."/>
            <person name="Lee W.-H."/>
            <person name="Kawkins C."/>
            <person name="Kim C.-K."/>
            <person name="Kim J.S."/>
            <person name="Ahn B.O."/>
            <person name="Rhee S.Y."/>
            <person name="Sohng J.K."/>
        </authorList>
    </citation>
    <scope>NUCLEOTIDE SEQUENCE</scope>
    <source>
        <tissue evidence="1">Leaf</tissue>
    </source>
</reference>
<organism evidence="1 2">
    <name type="scientific">Senna tora</name>
    <dbReference type="NCBI Taxonomy" id="362788"/>
    <lineage>
        <taxon>Eukaryota</taxon>
        <taxon>Viridiplantae</taxon>
        <taxon>Streptophyta</taxon>
        <taxon>Embryophyta</taxon>
        <taxon>Tracheophyta</taxon>
        <taxon>Spermatophyta</taxon>
        <taxon>Magnoliopsida</taxon>
        <taxon>eudicotyledons</taxon>
        <taxon>Gunneridae</taxon>
        <taxon>Pentapetalae</taxon>
        <taxon>rosids</taxon>
        <taxon>fabids</taxon>
        <taxon>Fabales</taxon>
        <taxon>Fabaceae</taxon>
        <taxon>Caesalpinioideae</taxon>
        <taxon>Cassia clade</taxon>
        <taxon>Senna</taxon>
    </lineage>
</organism>
<proteinExistence type="predicted"/>